<gene>
    <name evidence="1" type="ORF">QE364_000974</name>
</gene>
<evidence type="ECO:0000313" key="1">
    <source>
        <dbReference type="EMBL" id="MDR6209282.1"/>
    </source>
</evidence>
<protein>
    <submittedName>
        <fullName evidence="1">Uncharacterized protein</fullName>
    </submittedName>
</protein>
<sequence>MTHEAPETAGEPEVDVADQVAAAVLAVPGVHALHPGGFGEIATYLPGRRVAGVRVADERCEVHVVLQYPAPLAATTDAVRAAVRAVVPGPVDVTVGDVVDAAAP</sequence>
<accession>A0ACC6IEZ2</accession>
<evidence type="ECO:0000313" key="2">
    <source>
        <dbReference type="Proteomes" id="UP001261666"/>
    </source>
</evidence>
<name>A0ACC6IEZ2_9ACTN</name>
<proteinExistence type="predicted"/>
<organism evidence="1 2">
    <name type="scientific">Nocardioides zeae</name>
    <dbReference type="NCBI Taxonomy" id="1457234"/>
    <lineage>
        <taxon>Bacteria</taxon>
        <taxon>Bacillati</taxon>
        <taxon>Actinomycetota</taxon>
        <taxon>Actinomycetes</taxon>
        <taxon>Propionibacteriales</taxon>
        <taxon>Nocardioidaceae</taxon>
        <taxon>Nocardioides</taxon>
    </lineage>
</organism>
<reference evidence="1" key="1">
    <citation type="submission" date="2023-08" db="EMBL/GenBank/DDBJ databases">
        <title>Functional and genomic diversity of the sorghum phyllosphere microbiome.</title>
        <authorList>
            <person name="Shade A."/>
        </authorList>
    </citation>
    <scope>NUCLEOTIDE SEQUENCE</scope>
    <source>
        <strain evidence="1">SORGH_AS_0885</strain>
    </source>
</reference>
<keyword evidence="2" id="KW-1185">Reference proteome</keyword>
<dbReference type="Proteomes" id="UP001261666">
    <property type="component" value="Unassembled WGS sequence"/>
</dbReference>
<comment type="caution">
    <text evidence="1">The sequence shown here is derived from an EMBL/GenBank/DDBJ whole genome shotgun (WGS) entry which is preliminary data.</text>
</comment>
<dbReference type="EMBL" id="JAVIZJ010000002">
    <property type="protein sequence ID" value="MDR6209282.1"/>
    <property type="molecule type" value="Genomic_DNA"/>
</dbReference>